<dbReference type="RefSeq" id="WP_158537107.1">
    <property type="nucleotide sequence ID" value="NZ_QKYU01000005.1"/>
</dbReference>
<keyword evidence="2" id="KW-1185">Reference proteome</keyword>
<comment type="caution">
    <text evidence="1">The sequence shown here is derived from an EMBL/GenBank/DDBJ whole genome shotgun (WGS) entry which is preliminary data.</text>
</comment>
<gene>
    <name evidence="1" type="ORF">C8P66_10540</name>
</gene>
<reference evidence="1 2" key="1">
    <citation type="submission" date="2018-06" db="EMBL/GenBank/DDBJ databases">
        <title>Genomic Encyclopedia of Archaeal and Bacterial Type Strains, Phase II (KMG-II): from individual species to whole genera.</title>
        <authorList>
            <person name="Goeker M."/>
        </authorList>
    </citation>
    <scope>NUCLEOTIDE SEQUENCE [LARGE SCALE GENOMIC DNA]</scope>
    <source>
        <strain evidence="1 2">DSM 24525</strain>
    </source>
</reference>
<sequence>MTGHPDAAEALYTYAIVAAGTLAPAVPGLLPGSSVEVIAEGPVAALVSRVPRAPFLTRAQDTAWVADLAARHLGVCAALGAPCLPLACGVMFTTAAPLRDWLRARGTVLAAALERGAPGPVGDPAALQPDVVAAGGRTLQSLARLEKAQEAVRLARRAATIARLAALLDGHARARIQSHPLGPVQTALVPAAEAARLRAALDAQAAELAASGVGQPLGIPGIGTAWPAPVFAKPAVNDTP</sequence>
<dbReference type="GO" id="GO:0031412">
    <property type="term" value="P:gas vesicle organization"/>
    <property type="evidence" value="ECO:0007669"/>
    <property type="project" value="InterPro"/>
</dbReference>
<evidence type="ECO:0000313" key="2">
    <source>
        <dbReference type="Proteomes" id="UP000249688"/>
    </source>
</evidence>
<dbReference type="InterPro" id="IPR009430">
    <property type="entry name" value="GvpL/GvpF"/>
</dbReference>
<evidence type="ECO:0000313" key="1">
    <source>
        <dbReference type="EMBL" id="PZW48293.1"/>
    </source>
</evidence>
<dbReference type="EMBL" id="QKYU01000005">
    <property type="protein sequence ID" value="PZW48293.1"/>
    <property type="molecule type" value="Genomic_DNA"/>
</dbReference>
<proteinExistence type="predicted"/>
<organism evidence="1 2">
    <name type="scientific">Humitalea rosea</name>
    <dbReference type="NCBI Taxonomy" id="990373"/>
    <lineage>
        <taxon>Bacteria</taxon>
        <taxon>Pseudomonadati</taxon>
        <taxon>Pseudomonadota</taxon>
        <taxon>Alphaproteobacteria</taxon>
        <taxon>Acetobacterales</taxon>
        <taxon>Roseomonadaceae</taxon>
        <taxon>Humitalea</taxon>
    </lineage>
</organism>
<protein>
    <submittedName>
        <fullName evidence="1">Gas vesicle protein GvpL/GvpF</fullName>
    </submittedName>
</protein>
<dbReference type="Pfam" id="PF06386">
    <property type="entry name" value="GvpL_GvpF"/>
    <property type="match status" value="1"/>
</dbReference>
<accession>A0A2W7IMW2</accession>
<dbReference type="Proteomes" id="UP000249688">
    <property type="component" value="Unassembled WGS sequence"/>
</dbReference>
<dbReference type="AlphaFoldDB" id="A0A2W7IMW2"/>
<dbReference type="GO" id="GO:0031411">
    <property type="term" value="C:gas vesicle"/>
    <property type="evidence" value="ECO:0007669"/>
    <property type="project" value="InterPro"/>
</dbReference>
<name>A0A2W7IMW2_9PROT</name>